<protein>
    <submittedName>
        <fullName evidence="8">ATPase family AAA domain-containing protein</fullName>
    </submittedName>
</protein>
<feature type="compositionally biased region" description="Basic and acidic residues" evidence="6">
    <location>
        <begin position="1137"/>
        <end position="1157"/>
    </location>
</feature>
<dbReference type="GO" id="GO:0045815">
    <property type="term" value="P:transcription initiation-coupled chromatin remodeling"/>
    <property type="evidence" value="ECO:0007669"/>
    <property type="project" value="TreeGrafter"/>
</dbReference>
<reference evidence="8 9" key="1">
    <citation type="journal article" date="2016" name="Sci. Rep.">
        <title>The Dendrobium catenatum Lindl. genome sequence provides insights into polysaccharide synthase, floral development and adaptive evolution.</title>
        <authorList>
            <person name="Zhang G.Q."/>
            <person name="Xu Q."/>
            <person name="Bian C."/>
            <person name="Tsai W.C."/>
            <person name="Yeh C.M."/>
            <person name="Liu K.W."/>
            <person name="Yoshida K."/>
            <person name="Zhang L.S."/>
            <person name="Chang S.B."/>
            <person name="Chen F."/>
            <person name="Shi Y."/>
            <person name="Su Y.Y."/>
            <person name="Zhang Y.Q."/>
            <person name="Chen L.J."/>
            <person name="Yin Y."/>
            <person name="Lin M."/>
            <person name="Huang H."/>
            <person name="Deng H."/>
            <person name="Wang Z.W."/>
            <person name="Zhu S.L."/>
            <person name="Zhao X."/>
            <person name="Deng C."/>
            <person name="Niu S.C."/>
            <person name="Huang J."/>
            <person name="Wang M."/>
            <person name="Liu G.H."/>
            <person name="Yang H.J."/>
            <person name="Xiao X.J."/>
            <person name="Hsiao Y.Y."/>
            <person name="Wu W.L."/>
            <person name="Chen Y.Y."/>
            <person name="Mitsuda N."/>
            <person name="Ohme-Takagi M."/>
            <person name="Luo Y.B."/>
            <person name="Van de Peer Y."/>
            <person name="Liu Z.J."/>
        </authorList>
    </citation>
    <scope>NUCLEOTIDE SEQUENCE [LARGE SCALE GENOMIC DNA]</scope>
    <source>
        <tissue evidence="8">The whole plant</tissue>
    </source>
</reference>
<dbReference type="EMBL" id="KZ502381">
    <property type="protein sequence ID" value="PKU80074.1"/>
    <property type="molecule type" value="Genomic_DNA"/>
</dbReference>
<comment type="similarity">
    <text evidence="1">Belongs to the AAA ATPase family.</text>
</comment>
<sequence length="1277" mass="142432">MDSKRDGAVIGPLRTSDRLRQRRTMYRHGTYLYYNPLMRKKNKSKRRTAASQIAKMLRPRNRSSRGPHLDATAFPLISSTEVGIGLGFYCLPCSNRRIGVAMALTLLALHAVGEEVKASDEFFSPSVEARSRRPVAKNLRRSTRKRKLSINLEEYETDSSRTDDDLMAPKYRSSRSKVENNASHDELSISPRDRKIRNSKSLPQRENPSHNELSAYPRSRGMLNSRSLPRREGLRPRKSVGGTAVQRYQQSEDEHESSEEQEEQEEEQDEAENGNAVEDDGEDEADGDGGDEVELDEDDEDVEEQDGRRRYDLRDRAEVRRSTLDKEGKQTPRRILHHGMGTKNNKDARKGGPRVHKKHRFSRVDDSDDSLLVDELDEGPAIPWMRSGKGGAPWLFGGLDMHGTSAWGLNVAASGWAHQGDTLASLTSGVQTAGPSSKGGADVQPLQVDENISFDDIGGLSEYIDALKEMVFFPLLYPDFFANYSITPPRGVLLCGPPGTGKTLIARALACAASKAGQKVSFYMRKGADVLSKWVGEAERQLKLLFEEAQKNQPSIIFFDEIDGLAPVRSSKQEQIHNSIVSTLLALMDGLDSRGQVVLIGATNRIDAIDGALRRPGRFDREFNFPLPSCKARAEILDIHTRKWKEHPSEELKGELAASCVGYCGADLKALCTEAAIRAFREKYPQVYTSDEKFIIDVNSINVQKFHFLEAMSTITPAAHRGSIVHSRPLSPIVSSFLQSHLQRIMKHIGEIFPFLSNSDISRLSVFSYGPTIPLVYRPRLLICGDESSGLDHIGPAILHELEKFPVHSLGLPSLLSDPSAKTPEEALVHIFSEARRTTPSVLFLPQFQLWWETAHQQLKAVLMTLLEELPSQLPVILLGTSSEPLSELDGDSTYIFSPRTVYAVDRPTVEDRSKFVEQVVETIFSIPKVSARKSKESASVPELQKAPKEPSHPKTSELRAKAEAEQHSLRRLRMCLRDVCNRILYDKRFSMFHYPVSDEDAPNYRSIIQNPIDMATILQRVDSGQYSTLSFFVQDVDLIVMNAKVFNGDDYNGARIVSKAYELRDAVQGMLSQMDPALVLSCDKIAAQGGPIHIPDDVCGLSIPSAPVVQLTAVTRSSARLRHAQPEVNLSQSYDALKKPRKNVDNEQPDKSKGAMETEPSNPTSSIISSAQEAEADGAENPPDSELTEASGMDASISQDEFHRDSETNDAGIADQIRAVKSRLMERSEGYGVPQLERLYCRLIRSVLEVKIQGSETHRLSILRHLLQFVEDEENF</sequence>
<proteinExistence type="inferred from homology"/>
<evidence type="ECO:0000259" key="7">
    <source>
        <dbReference type="PROSITE" id="PS50014"/>
    </source>
</evidence>
<dbReference type="Gene3D" id="3.40.50.300">
    <property type="entry name" value="P-loop containing nucleotide triphosphate hydrolases"/>
    <property type="match status" value="1"/>
</dbReference>
<evidence type="ECO:0000313" key="8">
    <source>
        <dbReference type="EMBL" id="PKU80074.1"/>
    </source>
</evidence>
<dbReference type="SMART" id="SM00382">
    <property type="entry name" value="AAA"/>
    <property type="match status" value="1"/>
</dbReference>
<dbReference type="InterPro" id="IPR045199">
    <property type="entry name" value="ATAD2-like"/>
</dbReference>
<dbReference type="Gene3D" id="1.20.920.10">
    <property type="entry name" value="Bromodomain-like"/>
    <property type="match status" value="1"/>
</dbReference>
<reference evidence="8 9" key="2">
    <citation type="journal article" date="2017" name="Nature">
        <title>The Apostasia genome and the evolution of orchids.</title>
        <authorList>
            <person name="Zhang G.Q."/>
            <person name="Liu K.W."/>
            <person name="Li Z."/>
            <person name="Lohaus R."/>
            <person name="Hsiao Y.Y."/>
            <person name="Niu S.C."/>
            <person name="Wang J.Y."/>
            <person name="Lin Y.C."/>
            <person name="Xu Q."/>
            <person name="Chen L.J."/>
            <person name="Yoshida K."/>
            <person name="Fujiwara S."/>
            <person name="Wang Z.W."/>
            <person name="Zhang Y.Q."/>
            <person name="Mitsuda N."/>
            <person name="Wang M."/>
            <person name="Liu G.H."/>
            <person name="Pecoraro L."/>
            <person name="Huang H.X."/>
            <person name="Xiao X.J."/>
            <person name="Lin M."/>
            <person name="Wu X.Y."/>
            <person name="Wu W.L."/>
            <person name="Chen Y.Y."/>
            <person name="Chang S.B."/>
            <person name="Sakamoto S."/>
            <person name="Ohme-Takagi M."/>
            <person name="Yagi M."/>
            <person name="Zeng S.J."/>
            <person name="Shen C.Y."/>
            <person name="Yeh C.M."/>
            <person name="Luo Y.B."/>
            <person name="Tsai W.C."/>
            <person name="Van de Peer Y."/>
            <person name="Liu Z.J."/>
        </authorList>
    </citation>
    <scope>NUCLEOTIDE SEQUENCE [LARGE SCALE GENOMIC DNA]</scope>
    <source>
        <tissue evidence="8">The whole plant</tissue>
    </source>
</reference>
<dbReference type="FunFam" id="1.20.920.10:FF:000037">
    <property type="entry name" value="ATPase family AAA domain-containing protein"/>
    <property type="match status" value="1"/>
</dbReference>
<feature type="compositionally biased region" description="Acidic residues" evidence="6">
    <location>
        <begin position="251"/>
        <end position="304"/>
    </location>
</feature>
<feature type="compositionally biased region" description="Basic residues" evidence="6">
    <location>
        <begin position="351"/>
        <end position="361"/>
    </location>
</feature>
<evidence type="ECO:0000256" key="1">
    <source>
        <dbReference type="ARBA" id="ARBA00006914"/>
    </source>
</evidence>
<dbReference type="GO" id="GO:0016887">
    <property type="term" value="F:ATP hydrolysis activity"/>
    <property type="evidence" value="ECO:0007669"/>
    <property type="project" value="InterPro"/>
</dbReference>
<dbReference type="STRING" id="906689.A0A2I0WWP1"/>
<dbReference type="PROSITE" id="PS00674">
    <property type="entry name" value="AAA"/>
    <property type="match status" value="1"/>
</dbReference>
<feature type="compositionally biased region" description="Basic and acidic residues" evidence="6">
    <location>
        <begin position="946"/>
        <end position="964"/>
    </location>
</feature>
<dbReference type="SUPFAM" id="SSF47370">
    <property type="entry name" value="Bromodomain"/>
    <property type="match status" value="1"/>
</dbReference>
<name>A0A2I0WWP1_9ASPA</name>
<feature type="compositionally biased region" description="Basic and acidic residues" evidence="6">
    <location>
        <begin position="176"/>
        <end position="193"/>
    </location>
</feature>
<dbReference type="InterPro" id="IPR001487">
    <property type="entry name" value="Bromodomain"/>
</dbReference>
<keyword evidence="2" id="KW-0547">Nucleotide-binding</keyword>
<evidence type="ECO:0000256" key="6">
    <source>
        <dbReference type="SAM" id="MobiDB-lite"/>
    </source>
</evidence>
<dbReference type="Pfam" id="PF00439">
    <property type="entry name" value="Bromodomain"/>
    <property type="match status" value="1"/>
</dbReference>
<feature type="compositionally biased region" description="Basic and acidic residues" evidence="6">
    <location>
        <begin position="305"/>
        <end position="330"/>
    </location>
</feature>
<feature type="region of interest" description="Disordered" evidence="6">
    <location>
        <begin position="936"/>
        <end position="964"/>
    </location>
</feature>
<dbReference type="GO" id="GO:0005634">
    <property type="term" value="C:nucleus"/>
    <property type="evidence" value="ECO:0007669"/>
    <property type="project" value="TreeGrafter"/>
</dbReference>
<dbReference type="Proteomes" id="UP000233837">
    <property type="component" value="Unassembled WGS sequence"/>
</dbReference>
<evidence type="ECO:0000256" key="4">
    <source>
        <dbReference type="ARBA" id="ARBA00023117"/>
    </source>
</evidence>
<dbReference type="SUPFAM" id="SSF52540">
    <property type="entry name" value="P-loop containing nucleoside triphosphate hydrolases"/>
    <property type="match status" value="2"/>
</dbReference>
<dbReference type="GO" id="GO:0006337">
    <property type="term" value="P:nucleosome disassembly"/>
    <property type="evidence" value="ECO:0007669"/>
    <property type="project" value="TreeGrafter"/>
</dbReference>
<dbReference type="FunFam" id="3.40.50.300:FF:000061">
    <property type="entry name" value="ATPase family, AAA domain-containing 2"/>
    <property type="match status" value="1"/>
</dbReference>
<dbReference type="PANTHER" id="PTHR23069:SF0">
    <property type="entry name" value="TAT-BINDING HOMOLOG 7"/>
    <property type="match status" value="1"/>
</dbReference>
<evidence type="ECO:0000256" key="3">
    <source>
        <dbReference type="ARBA" id="ARBA00022840"/>
    </source>
</evidence>
<evidence type="ECO:0000256" key="5">
    <source>
        <dbReference type="PROSITE-ProRule" id="PRU00035"/>
    </source>
</evidence>
<dbReference type="InterPro" id="IPR003960">
    <property type="entry name" value="ATPase_AAA_CS"/>
</dbReference>
<dbReference type="PRINTS" id="PR00503">
    <property type="entry name" value="BROMODOMAIN"/>
</dbReference>
<dbReference type="GO" id="GO:0003682">
    <property type="term" value="F:chromatin binding"/>
    <property type="evidence" value="ECO:0007669"/>
    <property type="project" value="TreeGrafter"/>
</dbReference>
<dbReference type="GO" id="GO:0006334">
    <property type="term" value="P:nucleosome assembly"/>
    <property type="evidence" value="ECO:0007669"/>
    <property type="project" value="TreeGrafter"/>
</dbReference>
<keyword evidence="3" id="KW-0067">ATP-binding</keyword>
<dbReference type="Pfam" id="PF17862">
    <property type="entry name" value="AAA_lid_3"/>
    <property type="match status" value="1"/>
</dbReference>
<dbReference type="Pfam" id="PF00004">
    <property type="entry name" value="AAA"/>
    <property type="match status" value="1"/>
</dbReference>
<accession>A0A2I0WWP1</accession>
<organism evidence="8 9">
    <name type="scientific">Dendrobium catenatum</name>
    <dbReference type="NCBI Taxonomy" id="906689"/>
    <lineage>
        <taxon>Eukaryota</taxon>
        <taxon>Viridiplantae</taxon>
        <taxon>Streptophyta</taxon>
        <taxon>Embryophyta</taxon>
        <taxon>Tracheophyta</taxon>
        <taxon>Spermatophyta</taxon>
        <taxon>Magnoliopsida</taxon>
        <taxon>Liliopsida</taxon>
        <taxon>Asparagales</taxon>
        <taxon>Orchidaceae</taxon>
        <taxon>Epidendroideae</taxon>
        <taxon>Malaxideae</taxon>
        <taxon>Dendrobiinae</taxon>
        <taxon>Dendrobium</taxon>
    </lineage>
</organism>
<feature type="region of interest" description="Disordered" evidence="6">
    <location>
        <begin position="155"/>
        <end position="367"/>
    </location>
</feature>
<dbReference type="Gene3D" id="1.10.8.60">
    <property type="match status" value="1"/>
</dbReference>
<keyword evidence="9" id="KW-1185">Reference proteome</keyword>
<dbReference type="InterPro" id="IPR003593">
    <property type="entry name" value="AAA+_ATPase"/>
</dbReference>
<evidence type="ECO:0000256" key="2">
    <source>
        <dbReference type="ARBA" id="ARBA00022741"/>
    </source>
</evidence>
<feature type="domain" description="Bromo" evidence="7">
    <location>
        <begin position="993"/>
        <end position="1055"/>
    </location>
</feature>
<dbReference type="CDD" id="cd05528">
    <property type="entry name" value="Bromo_AAA"/>
    <property type="match status" value="1"/>
</dbReference>
<dbReference type="InterPro" id="IPR036427">
    <property type="entry name" value="Bromodomain-like_sf"/>
</dbReference>
<feature type="region of interest" description="Disordered" evidence="6">
    <location>
        <begin position="1121"/>
        <end position="1191"/>
    </location>
</feature>
<dbReference type="InterPro" id="IPR003959">
    <property type="entry name" value="ATPase_AAA_core"/>
</dbReference>
<keyword evidence="4 5" id="KW-0103">Bromodomain</keyword>
<dbReference type="AlphaFoldDB" id="A0A2I0WWP1"/>
<dbReference type="InterPro" id="IPR027417">
    <property type="entry name" value="P-loop_NTPase"/>
</dbReference>
<dbReference type="FunFam" id="1.10.8.60:FF:000016">
    <property type="entry name" value="ATPase family AAA domain-containing protein 2B"/>
    <property type="match status" value="1"/>
</dbReference>
<feature type="compositionally biased region" description="Polar residues" evidence="6">
    <location>
        <begin position="199"/>
        <end position="212"/>
    </location>
</feature>
<evidence type="ECO:0000313" key="9">
    <source>
        <dbReference type="Proteomes" id="UP000233837"/>
    </source>
</evidence>
<dbReference type="PROSITE" id="PS50014">
    <property type="entry name" value="BROMODOMAIN_2"/>
    <property type="match status" value="1"/>
</dbReference>
<dbReference type="PANTHER" id="PTHR23069">
    <property type="entry name" value="AAA DOMAIN-CONTAINING"/>
    <property type="match status" value="1"/>
</dbReference>
<gene>
    <name evidence="8" type="ORF">MA16_Dca025080</name>
</gene>
<dbReference type="GO" id="GO:0005524">
    <property type="term" value="F:ATP binding"/>
    <property type="evidence" value="ECO:0007669"/>
    <property type="project" value="UniProtKB-KW"/>
</dbReference>
<dbReference type="InterPro" id="IPR041569">
    <property type="entry name" value="AAA_lid_3"/>
</dbReference>
<dbReference type="SMART" id="SM00297">
    <property type="entry name" value="BROMO"/>
    <property type="match status" value="1"/>
</dbReference>
<dbReference type="GO" id="GO:0042393">
    <property type="term" value="F:histone binding"/>
    <property type="evidence" value="ECO:0007669"/>
    <property type="project" value="TreeGrafter"/>
</dbReference>